<sequence>MPLVQANHTTPLEQIGANRSSQCVKVFIQRDYSDGTMVKFQTRRPQELADKIDPLTFERTITQLNLYFEEAERATCSTYCEGCFACLTAYLIYLCSQTHYEKCLRKVAKFIAEQNQTVYEPKNLHITDPIERGLRVIEIAILDQPTVART</sequence>
<evidence type="ECO:0000256" key="4">
    <source>
        <dbReference type="ARBA" id="ARBA00018463"/>
    </source>
</evidence>
<dbReference type="GO" id="GO:0005789">
    <property type="term" value="C:endoplasmic reticulum membrane"/>
    <property type="evidence" value="ECO:0007669"/>
    <property type="project" value="UniProtKB-SubCell"/>
</dbReference>
<gene>
    <name evidence="8" type="ORF">PYX00_004687</name>
</gene>
<evidence type="ECO:0000256" key="6">
    <source>
        <dbReference type="ARBA" id="ARBA00023136"/>
    </source>
</evidence>
<comment type="subunit">
    <text evidence="3">Interacts with ERF2.</text>
</comment>
<dbReference type="AlphaFoldDB" id="A0AAW2I4S1"/>
<dbReference type="PANTHER" id="PTHR13254:SF0">
    <property type="entry name" value="GOLGIN SUBFAMILY A MEMBER 7_ERF4 DOMAIN-CONTAINING PROTEIN"/>
    <property type="match status" value="1"/>
</dbReference>
<dbReference type="Pfam" id="PF10256">
    <property type="entry name" value="Erf4"/>
    <property type="match status" value="1"/>
</dbReference>
<dbReference type="GO" id="GO:0002178">
    <property type="term" value="C:palmitoyltransferase complex"/>
    <property type="evidence" value="ECO:0007669"/>
    <property type="project" value="TreeGrafter"/>
</dbReference>
<dbReference type="PANTHER" id="PTHR13254">
    <property type="entry name" value="GOLGI AUTOANTIGEN, GOLGIN SUBFAMILY A, 7"/>
    <property type="match status" value="1"/>
</dbReference>
<dbReference type="InterPro" id="IPR019383">
    <property type="entry name" value="Golgin_A_7/ERF4"/>
</dbReference>
<protein>
    <recommendedName>
        <fullName evidence="4">Ras modification protein ERF4</fullName>
    </recommendedName>
</protein>
<evidence type="ECO:0000256" key="3">
    <source>
        <dbReference type="ARBA" id="ARBA00011396"/>
    </source>
</evidence>
<accession>A0AAW2I4S1</accession>
<dbReference type="EMBL" id="JARGDH010000002">
    <property type="protein sequence ID" value="KAL0277370.1"/>
    <property type="molecule type" value="Genomic_DNA"/>
</dbReference>
<dbReference type="InterPro" id="IPR051371">
    <property type="entry name" value="Ras_palmitoyltransferase"/>
</dbReference>
<comment type="caution">
    <text evidence="8">The sequence shown here is derived from an EMBL/GenBank/DDBJ whole genome shotgun (WGS) entry which is preliminary data.</text>
</comment>
<comment type="similarity">
    <text evidence="2">Belongs to the ERF4 family.</text>
</comment>
<evidence type="ECO:0000256" key="2">
    <source>
        <dbReference type="ARBA" id="ARBA00007732"/>
    </source>
</evidence>
<organism evidence="8">
    <name type="scientific">Menopon gallinae</name>
    <name type="common">poultry shaft louse</name>
    <dbReference type="NCBI Taxonomy" id="328185"/>
    <lineage>
        <taxon>Eukaryota</taxon>
        <taxon>Metazoa</taxon>
        <taxon>Ecdysozoa</taxon>
        <taxon>Arthropoda</taxon>
        <taxon>Hexapoda</taxon>
        <taxon>Insecta</taxon>
        <taxon>Pterygota</taxon>
        <taxon>Neoptera</taxon>
        <taxon>Paraneoptera</taxon>
        <taxon>Psocodea</taxon>
        <taxon>Troctomorpha</taxon>
        <taxon>Phthiraptera</taxon>
        <taxon>Amblycera</taxon>
        <taxon>Menoponidae</taxon>
        <taxon>Menopon</taxon>
    </lineage>
</organism>
<comment type="subcellular location">
    <subcellularLocation>
        <location evidence="1">Endoplasmic reticulum membrane</location>
        <topology evidence="1">Peripheral membrane protein</topology>
    </subcellularLocation>
</comment>
<reference evidence="8" key="1">
    <citation type="journal article" date="2024" name="Gigascience">
        <title>Chromosome-level genome of the poultry shaft louse Menopon gallinae provides insight into the host-switching and adaptive evolution of parasitic lice.</title>
        <authorList>
            <person name="Xu Y."/>
            <person name="Ma L."/>
            <person name="Liu S."/>
            <person name="Liang Y."/>
            <person name="Liu Q."/>
            <person name="He Z."/>
            <person name="Tian L."/>
            <person name="Duan Y."/>
            <person name="Cai W."/>
            <person name="Li H."/>
            <person name="Song F."/>
        </authorList>
    </citation>
    <scope>NUCLEOTIDE SEQUENCE</scope>
    <source>
        <strain evidence="8">Cailab_2023a</strain>
    </source>
</reference>
<name>A0AAW2I4S1_9NEOP</name>
<evidence type="ECO:0000313" key="8">
    <source>
        <dbReference type="EMBL" id="KAL0277370.1"/>
    </source>
</evidence>
<keyword evidence="5" id="KW-0256">Endoplasmic reticulum</keyword>
<dbReference type="GO" id="GO:0006612">
    <property type="term" value="P:protein targeting to membrane"/>
    <property type="evidence" value="ECO:0007669"/>
    <property type="project" value="TreeGrafter"/>
</dbReference>
<keyword evidence="6" id="KW-0472">Membrane</keyword>
<evidence type="ECO:0000256" key="1">
    <source>
        <dbReference type="ARBA" id="ARBA00004406"/>
    </source>
</evidence>
<evidence type="ECO:0000259" key="7">
    <source>
        <dbReference type="Pfam" id="PF10256"/>
    </source>
</evidence>
<evidence type="ECO:0000256" key="5">
    <source>
        <dbReference type="ARBA" id="ARBA00022824"/>
    </source>
</evidence>
<feature type="domain" description="Golgin subfamily A member 7/ERF4" evidence="7">
    <location>
        <begin position="26"/>
        <end position="138"/>
    </location>
</feature>
<proteinExistence type="inferred from homology"/>